<comment type="caution">
    <text evidence="4">The sequence shown here is derived from an EMBL/GenBank/DDBJ whole genome shotgun (WGS) entry which is preliminary data.</text>
</comment>
<comment type="function">
    <text evidence="3">Catalyzes the formation of N(4)-acetylcytidine (ac(4)C) at the wobble position of elongator tRNA(Met), using acetate and ATP as substrates. First activates an acetate ion to form acetyladenylate (Ac-AMP) and then transfers the acetyl group to tRNA to form ac(4)C34.</text>
</comment>
<dbReference type="EMBL" id="QYTV02000003">
    <property type="protein sequence ID" value="RST75386.1"/>
    <property type="molecule type" value="Genomic_DNA"/>
</dbReference>
<evidence type="ECO:0000313" key="5">
    <source>
        <dbReference type="Proteomes" id="UP000287156"/>
    </source>
</evidence>
<dbReference type="GO" id="GO:0016740">
    <property type="term" value="F:transferase activity"/>
    <property type="evidence" value="ECO:0007669"/>
    <property type="project" value="UniProtKB-KW"/>
</dbReference>
<dbReference type="EC" id="6.3.4.-" evidence="3"/>
<comment type="caution">
    <text evidence="3">Lacks conserved residue(s) required for the propagation of feature annotation.</text>
</comment>
<evidence type="ECO:0000256" key="3">
    <source>
        <dbReference type="HAMAP-Rule" id="MF_01539"/>
    </source>
</evidence>
<feature type="binding site" evidence="3">
    <location>
        <position position="162"/>
    </location>
    <ligand>
        <name>ATP</name>
        <dbReference type="ChEBI" id="CHEBI:30616"/>
    </ligand>
</feature>
<comment type="catalytic activity">
    <reaction evidence="3">
        <text>cytidine(34) in elongator tRNA(Met) + acetate + ATP = N(4)-acetylcytidine(34) in elongator tRNA(Met) + AMP + diphosphate</text>
        <dbReference type="Rhea" id="RHEA:58144"/>
        <dbReference type="Rhea" id="RHEA-COMP:10693"/>
        <dbReference type="Rhea" id="RHEA-COMP:10694"/>
        <dbReference type="ChEBI" id="CHEBI:30089"/>
        <dbReference type="ChEBI" id="CHEBI:30616"/>
        <dbReference type="ChEBI" id="CHEBI:33019"/>
        <dbReference type="ChEBI" id="CHEBI:74900"/>
        <dbReference type="ChEBI" id="CHEBI:82748"/>
        <dbReference type="ChEBI" id="CHEBI:456215"/>
    </reaction>
</comment>
<dbReference type="PANTHER" id="PTHR37825:SF1">
    <property type="entry name" value="TRNA(MET) CYTIDINE ACETATE LIGASE"/>
    <property type="match status" value="1"/>
</dbReference>
<proteinExistence type="inferred from homology"/>
<organism evidence="4 5">
    <name type="scientific">Siminovitchia acidinfaciens</name>
    <dbReference type="NCBI Taxonomy" id="2321395"/>
    <lineage>
        <taxon>Bacteria</taxon>
        <taxon>Bacillati</taxon>
        <taxon>Bacillota</taxon>
        <taxon>Bacilli</taxon>
        <taxon>Bacillales</taxon>
        <taxon>Bacillaceae</taxon>
        <taxon>Siminovitchia</taxon>
    </lineage>
</organism>
<gene>
    <name evidence="3" type="primary">tmcAL</name>
    <name evidence="4" type="ORF">D4T97_009075</name>
</gene>
<evidence type="ECO:0000313" key="4">
    <source>
        <dbReference type="EMBL" id="RST75386.1"/>
    </source>
</evidence>
<keyword evidence="3" id="KW-0694">RNA-binding</keyword>
<sequence length="403" mass="46192">MRSVGIVAEYNPFHNGHLYHLKQSKEISGSDVAIVAMSGNFLQRGEPAIVPKWTRTKMALLSGADLVVEIPYAFAVQKAEIFALGSVYLLDALKCSSICFGSELGNIHPFLHTVDLLKDQEETYNSRIRFYIKQGVSYPKALALAYSDLEKNKDTVDLSRPNNILGYHYIAAAKKLKSNVEFFTVKRNTAEHDDQTIHDDKIASATSIRKLIKQEGNLHRIRPYIPEATYNEMEAYYRTYKHFHDWEDYWPYLQYRLLTMNNDELNQMYDIEEGLPYRLQRAAESSGSFQSFMENVKTKRYTWTRLQRICVHALTNTTRTDMNSAGETPGYIRLLGMSAKGREYLNKVKKDLPLPLVSTVSAFPEALFTLDRRAALVYSQVMKEPARSDLFSMEYAQPPIMAD</sequence>
<dbReference type="AlphaFoldDB" id="A0A429Y2K3"/>
<keyword evidence="5" id="KW-1185">Reference proteome</keyword>
<dbReference type="HAMAP" id="MF_01539">
    <property type="entry name" value="TmcAL"/>
    <property type="match status" value="1"/>
</dbReference>
<keyword evidence="1 3" id="KW-0436">Ligase</keyword>
<dbReference type="OrthoDB" id="9769796at2"/>
<dbReference type="GO" id="GO:0005737">
    <property type="term" value="C:cytoplasm"/>
    <property type="evidence" value="ECO:0007669"/>
    <property type="project" value="UniProtKB-SubCell"/>
</dbReference>
<feature type="binding site" evidence="3">
    <location>
        <position position="101"/>
    </location>
    <ligand>
        <name>ATP</name>
        <dbReference type="ChEBI" id="CHEBI:30616"/>
    </ligand>
</feature>
<dbReference type="GO" id="GO:0006400">
    <property type="term" value="P:tRNA modification"/>
    <property type="evidence" value="ECO:0007669"/>
    <property type="project" value="UniProtKB-UniRule"/>
</dbReference>
<dbReference type="NCBIfam" id="NF010191">
    <property type="entry name" value="PRK13670.1"/>
    <property type="match status" value="1"/>
</dbReference>
<keyword evidence="3" id="KW-0820">tRNA-binding</keyword>
<accession>A0A429Y2K3</accession>
<dbReference type="GO" id="GO:0000049">
    <property type="term" value="F:tRNA binding"/>
    <property type="evidence" value="ECO:0007669"/>
    <property type="project" value="UniProtKB-KW"/>
</dbReference>
<keyword evidence="3" id="KW-0067">ATP-binding</keyword>
<feature type="binding site" evidence="3">
    <location>
        <position position="187"/>
    </location>
    <ligand>
        <name>ATP</name>
        <dbReference type="ChEBI" id="CHEBI:30616"/>
    </ligand>
</feature>
<keyword evidence="2 3" id="KW-0819">tRNA processing</keyword>
<dbReference type="GO" id="GO:0005524">
    <property type="term" value="F:ATP binding"/>
    <property type="evidence" value="ECO:0007669"/>
    <property type="project" value="UniProtKB-KW"/>
</dbReference>
<dbReference type="InterPro" id="IPR014729">
    <property type="entry name" value="Rossmann-like_a/b/a_fold"/>
</dbReference>
<dbReference type="RefSeq" id="WP_126049831.1">
    <property type="nucleotide sequence ID" value="NZ_QYTV02000003.1"/>
</dbReference>
<reference evidence="4" key="1">
    <citation type="submission" date="2018-12" db="EMBL/GenBank/DDBJ databases">
        <authorList>
            <person name="Sun L."/>
            <person name="Chen Z."/>
        </authorList>
    </citation>
    <scope>NUCLEOTIDE SEQUENCE [LARGE SCALE GENOMIC DNA]</scope>
    <source>
        <strain evidence="4">3-2-2</strain>
    </source>
</reference>
<dbReference type="Gene3D" id="3.40.50.620">
    <property type="entry name" value="HUPs"/>
    <property type="match status" value="1"/>
</dbReference>
<dbReference type="Pfam" id="PF05636">
    <property type="entry name" value="HIGH_NTase1"/>
    <property type="match status" value="1"/>
</dbReference>
<evidence type="ECO:0000256" key="2">
    <source>
        <dbReference type="ARBA" id="ARBA00022694"/>
    </source>
</evidence>
<protein>
    <recommendedName>
        <fullName evidence="3">tRNA(Met) cytidine acetate ligase</fullName>
        <ecNumber evidence="3">6.3.4.-</ecNumber>
    </recommendedName>
</protein>
<comment type="subcellular location">
    <subcellularLocation>
        <location evidence="3">Cytoplasm</location>
    </subcellularLocation>
</comment>
<dbReference type="PANTHER" id="PTHR37825">
    <property type="entry name" value="TRNA(MET) CYTIDINE ACETATE LIGASE"/>
    <property type="match status" value="1"/>
</dbReference>
<keyword evidence="3" id="KW-0547">Nucleotide-binding</keyword>
<dbReference type="Proteomes" id="UP000287156">
    <property type="component" value="Unassembled WGS sequence"/>
</dbReference>
<dbReference type="SUPFAM" id="SSF52374">
    <property type="entry name" value="Nucleotidylyl transferase"/>
    <property type="match status" value="1"/>
</dbReference>
<dbReference type="InterPro" id="IPR008513">
    <property type="entry name" value="tRNA(Met)_cyd_acetate_ligase"/>
</dbReference>
<comment type="similarity">
    <text evidence="3">Belongs to the TmcAL family.</text>
</comment>
<name>A0A429Y2K3_9BACI</name>
<dbReference type="GO" id="GO:0016879">
    <property type="term" value="F:ligase activity, forming carbon-nitrogen bonds"/>
    <property type="evidence" value="ECO:0007669"/>
    <property type="project" value="UniProtKB-UniRule"/>
</dbReference>
<feature type="binding site" evidence="3">
    <location>
        <begin position="7"/>
        <end position="20"/>
    </location>
    <ligand>
        <name>ATP</name>
        <dbReference type="ChEBI" id="CHEBI:30616"/>
    </ligand>
</feature>
<evidence type="ECO:0000256" key="1">
    <source>
        <dbReference type="ARBA" id="ARBA00022598"/>
    </source>
</evidence>
<keyword evidence="3" id="KW-0963">Cytoplasm</keyword>